<dbReference type="Gene3D" id="3.40.50.1970">
    <property type="match status" value="1"/>
</dbReference>
<protein>
    <submittedName>
        <fullName evidence="4">Alcohol dehydrogenase YqhD (Iron-dependent ADH family)</fullName>
    </submittedName>
</protein>
<dbReference type="PANTHER" id="PTHR43633">
    <property type="entry name" value="ALCOHOL DEHYDROGENASE YQHD"/>
    <property type="match status" value="1"/>
</dbReference>
<dbReference type="Gene3D" id="1.20.1090.10">
    <property type="entry name" value="Dehydroquinate synthase-like - alpha domain"/>
    <property type="match status" value="1"/>
</dbReference>
<keyword evidence="1" id="KW-0560">Oxidoreductase</keyword>
<dbReference type="PANTHER" id="PTHR43633:SF1">
    <property type="entry name" value="ALCOHOL DEHYDROGENASE YQHD"/>
    <property type="match status" value="1"/>
</dbReference>
<evidence type="ECO:0000256" key="1">
    <source>
        <dbReference type="ARBA" id="ARBA00023002"/>
    </source>
</evidence>
<feature type="domain" description="Alcohol dehydrogenase iron-type/glycerol dehydrogenase GldA" evidence="2">
    <location>
        <begin position="10"/>
        <end position="177"/>
    </location>
</feature>
<accession>A0ABS4KAP6</accession>
<name>A0ABS4KAP6_9FIRM</name>
<evidence type="ECO:0000259" key="3">
    <source>
        <dbReference type="Pfam" id="PF25137"/>
    </source>
</evidence>
<keyword evidence="5" id="KW-1185">Reference proteome</keyword>
<dbReference type="RefSeq" id="WP_210060167.1">
    <property type="nucleotide sequence ID" value="NZ_JAGGLJ010000003.1"/>
</dbReference>
<dbReference type="PROSITE" id="PS00060">
    <property type="entry name" value="ADH_IRON_2"/>
    <property type="match status" value="1"/>
</dbReference>
<dbReference type="Pfam" id="PF25137">
    <property type="entry name" value="ADH_Fe_C"/>
    <property type="match status" value="1"/>
</dbReference>
<organism evidence="4 5">
    <name type="scientific">Peptoniphilus stercorisuis</name>
    <dbReference type="NCBI Taxonomy" id="1436965"/>
    <lineage>
        <taxon>Bacteria</taxon>
        <taxon>Bacillati</taxon>
        <taxon>Bacillota</taxon>
        <taxon>Tissierellia</taxon>
        <taxon>Tissierellales</taxon>
        <taxon>Peptoniphilaceae</taxon>
        <taxon>Peptoniphilus</taxon>
    </lineage>
</organism>
<proteinExistence type="predicted"/>
<evidence type="ECO:0000259" key="2">
    <source>
        <dbReference type="Pfam" id="PF00465"/>
    </source>
</evidence>
<dbReference type="InterPro" id="IPR044731">
    <property type="entry name" value="BDH-like"/>
</dbReference>
<dbReference type="EMBL" id="JAGGLJ010000003">
    <property type="protein sequence ID" value="MBP2024860.1"/>
    <property type="molecule type" value="Genomic_DNA"/>
</dbReference>
<dbReference type="CDD" id="cd08187">
    <property type="entry name" value="BDH"/>
    <property type="match status" value="1"/>
</dbReference>
<evidence type="ECO:0000313" key="4">
    <source>
        <dbReference type="EMBL" id="MBP2024860.1"/>
    </source>
</evidence>
<reference evidence="4 5" key="1">
    <citation type="submission" date="2021-03" db="EMBL/GenBank/DDBJ databases">
        <title>Genomic Encyclopedia of Type Strains, Phase IV (KMG-IV): sequencing the most valuable type-strain genomes for metagenomic binning, comparative biology and taxonomic classification.</title>
        <authorList>
            <person name="Goeker M."/>
        </authorList>
    </citation>
    <scope>NUCLEOTIDE SEQUENCE [LARGE SCALE GENOMIC DNA]</scope>
    <source>
        <strain evidence="4 5">DSM 27563</strain>
    </source>
</reference>
<feature type="domain" description="Fe-containing alcohol dehydrogenase-like C-terminal" evidence="3">
    <location>
        <begin position="188"/>
        <end position="389"/>
    </location>
</feature>
<comment type="caution">
    <text evidence="4">The sequence shown here is derived from an EMBL/GenBank/DDBJ whole genome shotgun (WGS) entry which is preliminary data.</text>
</comment>
<dbReference type="Proteomes" id="UP001519306">
    <property type="component" value="Unassembled WGS sequence"/>
</dbReference>
<dbReference type="InterPro" id="IPR056798">
    <property type="entry name" value="ADH_Fe_C"/>
</dbReference>
<dbReference type="Pfam" id="PF00465">
    <property type="entry name" value="Fe-ADH"/>
    <property type="match status" value="1"/>
</dbReference>
<evidence type="ECO:0000313" key="5">
    <source>
        <dbReference type="Proteomes" id="UP001519306"/>
    </source>
</evidence>
<dbReference type="InterPro" id="IPR001670">
    <property type="entry name" value="ADH_Fe/GldA"/>
</dbReference>
<dbReference type="InterPro" id="IPR018211">
    <property type="entry name" value="ADH_Fe_CS"/>
</dbReference>
<sequence>MQDFIFEVSTKILFGRDNLKKLSKEIKAHGNKVLICYGGGSVKRSGLYDKIVANLKENNIEYKDLAGIEPNPRIESVKRGIEIVKENNIDFILAVGGGSVIDCAKLVAAGAKIEADPWKIVLGEERVREALPIGAILTIAATGSEMDNLSVISNMDTKQKLAWGSKYVLPKFAIMNPEYTYTVPKYHTAAGSADIMSHTMENYFSLNDGCYMQDRMSEGILKTVINYGPIAYNDPENYEARANLMWSSSWAINGLLGSGKSTAWSVHAMEHELSAYYDITHGVGLAILTPRWLRHVLNDETVEKIATFGKNVFEIEETSDRFEDANKAIDALHKFFKEELNIPMTLKEIGIDETHLREMADATITHNGGNIMGFVELSSEDVYEIFKESL</sequence>
<gene>
    <name evidence="4" type="ORF">J2Z71_000383</name>
</gene>
<dbReference type="SUPFAM" id="SSF56796">
    <property type="entry name" value="Dehydroquinate synthase-like"/>
    <property type="match status" value="1"/>
</dbReference>